<evidence type="ECO:0000313" key="2">
    <source>
        <dbReference type="EMBL" id="VFQ80985.1"/>
    </source>
</evidence>
<keyword evidence="3" id="KW-1185">Reference proteome</keyword>
<dbReference type="AlphaFoldDB" id="A0A484LX68"/>
<dbReference type="EMBL" id="OOIL02002238">
    <property type="protein sequence ID" value="VFQ80985.1"/>
    <property type="molecule type" value="Genomic_DNA"/>
</dbReference>
<protein>
    <submittedName>
        <fullName evidence="2">Uncharacterized protein</fullName>
    </submittedName>
</protein>
<keyword evidence="1" id="KW-0812">Transmembrane</keyword>
<feature type="transmembrane region" description="Helical" evidence="1">
    <location>
        <begin position="20"/>
        <end position="40"/>
    </location>
</feature>
<accession>A0A484LX68</accession>
<evidence type="ECO:0000313" key="3">
    <source>
        <dbReference type="Proteomes" id="UP000595140"/>
    </source>
</evidence>
<name>A0A484LX68_9ASTE</name>
<gene>
    <name evidence="2" type="ORF">CCAM_LOCUS22761</name>
</gene>
<dbReference type="Proteomes" id="UP000595140">
    <property type="component" value="Unassembled WGS sequence"/>
</dbReference>
<proteinExistence type="predicted"/>
<sequence>MRGHGLCFGEMIGLEAETELWGTGLLLVCTNLLLVLLLYLAESTARNTARKLLVLGFLPIHLLCLNSNRGKQ</sequence>
<evidence type="ECO:0000256" key="1">
    <source>
        <dbReference type="SAM" id="Phobius"/>
    </source>
</evidence>
<reference evidence="2 3" key="1">
    <citation type="submission" date="2018-04" db="EMBL/GenBank/DDBJ databases">
        <authorList>
            <person name="Vogel A."/>
        </authorList>
    </citation>
    <scope>NUCLEOTIDE SEQUENCE [LARGE SCALE GENOMIC DNA]</scope>
</reference>
<organism evidence="2 3">
    <name type="scientific">Cuscuta campestris</name>
    <dbReference type="NCBI Taxonomy" id="132261"/>
    <lineage>
        <taxon>Eukaryota</taxon>
        <taxon>Viridiplantae</taxon>
        <taxon>Streptophyta</taxon>
        <taxon>Embryophyta</taxon>
        <taxon>Tracheophyta</taxon>
        <taxon>Spermatophyta</taxon>
        <taxon>Magnoliopsida</taxon>
        <taxon>eudicotyledons</taxon>
        <taxon>Gunneridae</taxon>
        <taxon>Pentapetalae</taxon>
        <taxon>asterids</taxon>
        <taxon>lamiids</taxon>
        <taxon>Solanales</taxon>
        <taxon>Convolvulaceae</taxon>
        <taxon>Cuscuteae</taxon>
        <taxon>Cuscuta</taxon>
        <taxon>Cuscuta subgen. Grammica</taxon>
        <taxon>Cuscuta sect. Cleistogrammica</taxon>
    </lineage>
</organism>
<keyword evidence="1" id="KW-1133">Transmembrane helix</keyword>
<keyword evidence="1" id="KW-0472">Membrane</keyword>